<reference evidence="1 4" key="2">
    <citation type="submission" date="2019-07" db="EMBL/GenBank/DDBJ databases">
        <title>Whole genome shotgun sequence of Halolactibacillus halophilus NBRC 100868.</title>
        <authorList>
            <person name="Hosoyama A."/>
            <person name="Uohara A."/>
            <person name="Ohji S."/>
            <person name="Ichikawa N."/>
        </authorList>
    </citation>
    <scope>NUCLEOTIDE SEQUENCE [LARGE SCALE GENOMIC DNA]</scope>
    <source>
        <strain evidence="1 4">NBRC 100868</strain>
    </source>
</reference>
<dbReference type="Proteomes" id="UP000242243">
    <property type="component" value="Unassembled WGS sequence"/>
</dbReference>
<dbReference type="InterPro" id="IPR002763">
    <property type="entry name" value="DUF72"/>
</dbReference>
<dbReference type="OrthoDB" id="9780310at2"/>
<evidence type="ECO:0000313" key="4">
    <source>
        <dbReference type="Proteomes" id="UP000321547"/>
    </source>
</evidence>
<protein>
    <submittedName>
        <fullName evidence="1">UPF0759 protein YunF</fullName>
    </submittedName>
    <submittedName>
        <fullName evidence="2">Uncharacterized conserved protein YecE, DUF72 family</fullName>
    </submittedName>
</protein>
<dbReference type="PANTHER" id="PTHR30348:SF13">
    <property type="entry name" value="UPF0759 PROTEIN YUNF"/>
    <property type="match status" value="1"/>
</dbReference>
<organism evidence="2 3">
    <name type="scientific">Halolactibacillus halophilus</name>
    <dbReference type="NCBI Taxonomy" id="306540"/>
    <lineage>
        <taxon>Bacteria</taxon>
        <taxon>Bacillati</taxon>
        <taxon>Bacillota</taxon>
        <taxon>Bacilli</taxon>
        <taxon>Bacillales</taxon>
        <taxon>Bacillaceae</taxon>
        <taxon>Halolactibacillus</taxon>
    </lineage>
</organism>
<dbReference type="PANTHER" id="PTHR30348">
    <property type="entry name" value="UNCHARACTERIZED PROTEIN YECE"/>
    <property type="match status" value="1"/>
</dbReference>
<keyword evidence="4" id="KW-1185">Reference proteome</keyword>
<name>A0A1I5SD43_9BACI</name>
<dbReference type="InterPro" id="IPR036520">
    <property type="entry name" value="UPF0759_sf"/>
</dbReference>
<accession>A0A1I5SD43</accession>
<dbReference type="STRING" id="306540.SAMN05421839_1423"/>
<proteinExistence type="predicted"/>
<dbReference type="Gene3D" id="3.20.20.410">
    <property type="entry name" value="Protein of unknown function UPF0759"/>
    <property type="match status" value="1"/>
</dbReference>
<dbReference type="EMBL" id="BJWI01000042">
    <property type="protein sequence ID" value="GEM02540.1"/>
    <property type="molecule type" value="Genomic_DNA"/>
</dbReference>
<evidence type="ECO:0000313" key="2">
    <source>
        <dbReference type="EMBL" id="SFP68236.1"/>
    </source>
</evidence>
<dbReference type="SUPFAM" id="SSF117396">
    <property type="entry name" value="TM1631-like"/>
    <property type="match status" value="1"/>
</dbReference>
<dbReference type="AlphaFoldDB" id="A0A1I5SD43"/>
<evidence type="ECO:0000313" key="1">
    <source>
        <dbReference type="EMBL" id="GEM02540.1"/>
    </source>
</evidence>
<evidence type="ECO:0000313" key="3">
    <source>
        <dbReference type="Proteomes" id="UP000242243"/>
    </source>
</evidence>
<reference evidence="2 3" key="1">
    <citation type="submission" date="2016-10" db="EMBL/GenBank/DDBJ databases">
        <authorList>
            <person name="de Groot N.N."/>
        </authorList>
    </citation>
    <scope>NUCLEOTIDE SEQUENCE [LARGE SCALE GENOMIC DNA]</scope>
    <source>
        <strain evidence="2 3">DSM 17073</strain>
    </source>
</reference>
<dbReference type="Pfam" id="PF01904">
    <property type="entry name" value="DUF72"/>
    <property type="match status" value="1"/>
</dbReference>
<dbReference type="Proteomes" id="UP000321547">
    <property type="component" value="Unassembled WGS sequence"/>
</dbReference>
<dbReference type="RefSeq" id="WP_089833518.1">
    <property type="nucleotide sequence ID" value="NZ_BJWI01000042.1"/>
</dbReference>
<dbReference type="EMBL" id="FOXC01000042">
    <property type="protein sequence ID" value="SFP68236.1"/>
    <property type="molecule type" value="Genomic_DNA"/>
</dbReference>
<gene>
    <name evidence="1" type="primary">yunF</name>
    <name evidence="1" type="ORF">HHA03_20720</name>
    <name evidence="2" type="ORF">SAMN05421839_1423</name>
</gene>
<sequence>MIHIGLSSFGDHPQLYLPETKPNERLADYASHYLLVEIDSTYYAIPRLAQVEKWVKMTPKKFKFIIKAYRGMTGHVKDDERYASKSEMFQAFREALSPYIEHKKLAYVLFQFPPWFDYRKDHLLYLKYVRQKMKDIPVAIEFRNRTWYDEKVKREMLQLLRELDFIHTAADEPQIGDGSVPFVSDVVNETLFIRLHGRNRAGWYRPKDRETNWREVRYLYRYNTEELTAFKDLILTKQAEVKNVYVIFNNNSGKDAHSNASELKRLLNIEEEGLLPSQLSLF</sequence>